<keyword evidence="1" id="KW-0472">Membrane</keyword>
<evidence type="ECO:0000256" key="1">
    <source>
        <dbReference type="SAM" id="Phobius"/>
    </source>
</evidence>
<keyword evidence="3" id="KW-1185">Reference proteome</keyword>
<dbReference type="Proteomes" id="UP001153069">
    <property type="component" value="Unassembled WGS sequence"/>
</dbReference>
<feature type="transmembrane region" description="Helical" evidence="1">
    <location>
        <begin position="20"/>
        <end position="41"/>
    </location>
</feature>
<dbReference type="PANTHER" id="PTHR36451">
    <property type="entry name" value="PAPS-DEPENDENT SULFOTRANSFERASE STF3"/>
    <property type="match status" value="1"/>
</dbReference>
<accession>A0A9N8HS27</accession>
<dbReference type="PANTHER" id="PTHR36451:SF1">
    <property type="entry name" value="OMEGA-HYDROXY-BETA-DIHYDROMENAQUINONE-9 SULFOTRANSFERASE STF3"/>
    <property type="match status" value="1"/>
</dbReference>
<evidence type="ECO:0000313" key="3">
    <source>
        <dbReference type="Proteomes" id="UP001153069"/>
    </source>
</evidence>
<dbReference type="InterPro" id="IPR027417">
    <property type="entry name" value="P-loop_NTPase"/>
</dbReference>
<organism evidence="2 3">
    <name type="scientific">Seminavis robusta</name>
    <dbReference type="NCBI Taxonomy" id="568900"/>
    <lineage>
        <taxon>Eukaryota</taxon>
        <taxon>Sar</taxon>
        <taxon>Stramenopiles</taxon>
        <taxon>Ochrophyta</taxon>
        <taxon>Bacillariophyta</taxon>
        <taxon>Bacillariophyceae</taxon>
        <taxon>Bacillariophycidae</taxon>
        <taxon>Naviculales</taxon>
        <taxon>Naviculaceae</taxon>
        <taxon>Seminavis</taxon>
    </lineage>
</organism>
<gene>
    <name evidence="2" type="ORF">SEMRO_1337_G264160.1</name>
</gene>
<reference evidence="2" key="1">
    <citation type="submission" date="2020-06" db="EMBL/GenBank/DDBJ databases">
        <authorList>
            <consortium name="Plant Systems Biology data submission"/>
        </authorList>
    </citation>
    <scope>NUCLEOTIDE SEQUENCE</scope>
    <source>
        <strain evidence="2">D6</strain>
    </source>
</reference>
<name>A0A9N8HS27_9STRA</name>
<proteinExistence type="predicted"/>
<evidence type="ECO:0000313" key="2">
    <source>
        <dbReference type="EMBL" id="CAB9522760.1"/>
    </source>
</evidence>
<feature type="transmembrane region" description="Helical" evidence="1">
    <location>
        <begin position="61"/>
        <end position="85"/>
    </location>
</feature>
<comment type="caution">
    <text evidence="2">The sequence shown here is derived from an EMBL/GenBank/DDBJ whole genome shotgun (WGS) entry which is preliminary data.</text>
</comment>
<dbReference type="Pfam" id="PF13469">
    <property type="entry name" value="Sulfotransfer_3"/>
    <property type="match status" value="1"/>
</dbReference>
<dbReference type="SUPFAM" id="SSF52540">
    <property type="entry name" value="P-loop containing nucleoside triphosphate hydrolases"/>
    <property type="match status" value="1"/>
</dbReference>
<evidence type="ECO:0008006" key="4">
    <source>
        <dbReference type="Google" id="ProtNLM"/>
    </source>
</evidence>
<dbReference type="Gene3D" id="3.40.50.300">
    <property type="entry name" value="P-loop containing nucleotide triphosphate hydrolases"/>
    <property type="match status" value="1"/>
</dbReference>
<dbReference type="OrthoDB" id="429813at2759"/>
<dbReference type="AlphaFoldDB" id="A0A9N8HS27"/>
<dbReference type="EMBL" id="CAICTM010001335">
    <property type="protein sequence ID" value="CAB9522760.1"/>
    <property type="molecule type" value="Genomic_DNA"/>
</dbReference>
<keyword evidence="1" id="KW-1133">Transmembrane helix</keyword>
<protein>
    <recommendedName>
        <fullName evidence="4">Sulfotransferase</fullName>
    </recommendedName>
</protein>
<dbReference type="InterPro" id="IPR052736">
    <property type="entry name" value="Stf3_sulfotransferase"/>
</dbReference>
<keyword evidence="1" id="KW-0812">Transmembrane</keyword>
<sequence length="539" mass="61444">MSLGLEHLYQRLPFSGDHGQMVVVVPAAIATVGASSICLAVRNADKKRHDFNESDWKVSGLPWPAFFVRCINVIPGFASFILPILKYLVIQPALRKSIATMEEADRQNLVPKILCNQTARKEIQERLDHFYEDTYKSLTLTQFAKVISYSNAFFCLENHAGLLKLAMCPEVQQEQVDKPVFIASFARTGTTILHRTMSLDRDQWRNFDFGDMFCPLPQPAARWDTANGRPKKAKMTKAIIDIALVYFYPGWMKCLETMHGIRPNEADEDLLWYSCAMGHPYMETLIRLYPEARQYPEGMSPLESKQMAKYKYTWIKMMMQLHQCIDKSTWPDSNNMPCPDHPWLLKDPNHTAYLPELLEVFPDARLIFTHRPPAEIVPSMAKTWVLVVLPEFVPGNPGSSSAEIGAEVVTRAKHYADGIVSFTQAQSTGSSLAFCAAAKSKEEMMRNTTDCEKRQRIDFWFGDVVADIPGTIEKVYAHFLGIQPSEKAKKIFVQYLEVNERAKLGNQRRSLEDFGLTKEGMDQVFQSYNEMFLNRGLYG</sequence>